<comment type="caution">
    <text evidence="4">The sequence shown here is derived from an EMBL/GenBank/DDBJ whole genome shotgun (WGS) entry which is preliminary data.</text>
</comment>
<dbReference type="EMBL" id="PKMI01000028">
    <property type="protein sequence ID" value="RBA14032.1"/>
    <property type="molecule type" value="Genomic_DNA"/>
</dbReference>
<dbReference type="Pfam" id="PF00106">
    <property type="entry name" value="adh_short"/>
    <property type="match status" value="1"/>
</dbReference>
<organism evidence="4 5">
    <name type="scientific">Gibberella intermedia</name>
    <name type="common">Bulb rot disease fungus</name>
    <name type="synonym">Fusarium proliferatum</name>
    <dbReference type="NCBI Taxonomy" id="948311"/>
    <lineage>
        <taxon>Eukaryota</taxon>
        <taxon>Fungi</taxon>
        <taxon>Dikarya</taxon>
        <taxon>Ascomycota</taxon>
        <taxon>Pezizomycotina</taxon>
        <taxon>Sordariomycetes</taxon>
        <taxon>Hypocreomycetidae</taxon>
        <taxon>Hypocreales</taxon>
        <taxon>Nectriaceae</taxon>
        <taxon>Fusarium</taxon>
        <taxon>Fusarium fujikuroi species complex</taxon>
    </lineage>
</organism>
<evidence type="ECO:0000256" key="1">
    <source>
        <dbReference type="ARBA" id="ARBA00006484"/>
    </source>
</evidence>
<dbReference type="AlphaFoldDB" id="A0A365N012"/>
<dbReference type="Proteomes" id="UP000251714">
    <property type="component" value="Unassembled WGS sequence"/>
</dbReference>
<name>A0A365N012_GIBIN</name>
<dbReference type="Gene3D" id="3.40.50.720">
    <property type="entry name" value="NAD(P)-binding Rossmann-like Domain"/>
    <property type="match status" value="1"/>
</dbReference>
<sequence length="313" mass="33806">MVSFQGFNPETDIPSLTGKVILITGGLSPPPSSQSPPNESPGTSGLGRSAILTLASHNPSYIYFTGRSSASALSLISAISPVPATFLECDLTSIASMRSVAKMFTHDRLDVFIANAGVMAVDGLTQDGLELQFGVNHVGNATLLMALLPIMQKTAEKSEVRFVSVTSLGYAGHPKKGIEFETLHSLQEHLAFGTWSRYGQSKLANIVLAKELERRCPAIKSVVVHPGVIATNLVTGLGFWKRMFVYVTNPSMMTVEQGGYNTAWAAAGDVKRDETVAFYEPVGKANKGDDMCFSEDLGKKLWQWTEEKIESVK</sequence>
<keyword evidence="2" id="KW-0560">Oxidoreductase</keyword>
<feature type="region of interest" description="Disordered" evidence="3">
    <location>
        <begin position="27"/>
        <end position="46"/>
    </location>
</feature>
<dbReference type="GO" id="GO:0016491">
    <property type="term" value="F:oxidoreductase activity"/>
    <property type="evidence" value="ECO:0007669"/>
    <property type="project" value="UniProtKB-KW"/>
</dbReference>
<evidence type="ECO:0000313" key="5">
    <source>
        <dbReference type="Proteomes" id="UP000251714"/>
    </source>
</evidence>
<dbReference type="PANTHER" id="PTHR24320:SF154">
    <property type="entry name" value="OXIDOREDUCTASE, SHORT-CHAIN DEHYDROGENASE_REDUCTASE FAMILY (AFU_ORTHOLOGUE AFUA_2G04560)"/>
    <property type="match status" value="1"/>
</dbReference>
<protein>
    <recommendedName>
        <fullName evidence="6">Oxidoreductase</fullName>
    </recommendedName>
</protein>
<dbReference type="InterPro" id="IPR002347">
    <property type="entry name" value="SDR_fam"/>
</dbReference>
<comment type="similarity">
    <text evidence="1">Belongs to the short-chain dehydrogenases/reductases (SDR) family.</text>
</comment>
<dbReference type="InterPro" id="IPR036291">
    <property type="entry name" value="NAD(P)-bd_dom_sf"/>
</dbReference>
<proteinExistence type="inferred from homology"/>
<evidence type="ECO:0000256" key="3">
    <source>
        <dbReference type="SAM" id="MobiDB-lite"/>
    </source>
</evidence>
<dbReference type="SUPFAM" id="SSF51735">
    <property type="entry name" value="NAD(P)-binding Rossmann-fold domains"/>
    <property type="match status" value="1"/>
</dbReference>
<accession>A0A365N012</accession>
<reference evidence="4 5" key="1">
    <citation type="submission" date="2017-12" db="EMBL/GenBank/DDBJ databases">
        <title>Genome sequence of the mycotoxigenic crop pathogen Fusarium proliferatum, strain ITEM 2341 from Date Palm.</title>
        <authorList>
            <person name="Almiman B.F."/>
            <person name="Shittu T.A."/>
            <person name="Muthumeenakshi S."/>
            <person name="Baroncelli R."/>
            <person name="Sreenivasaprasada S."/>
        </authorList>
    </citation>
    <scope>NUCLEOTIDE SEQUENCE [LARGE SCALE GENOMIC DNA]</scope>
    <source>
        <strain evidence="4 5">ITEM 2341</strain>
    </source>
</reference>
<dbReference type="PANTHER" id="PTHR24320">
    <property type="entry name" value="RETINOL DEHYDROGENASE"/>
    <property type="match status" value="1"/>
</dbReference>
<evidence type="ECO:0000313" key="4">
    <source>
        <dbReference type="EMBL" id="RBA14032.1"/>
    </source>
</evidence>
<gene>
    <name evidence="4" type="ORF">FPRO05_02824</name>
</gene>
<evidence type="ECO:0008006" key="6">
    <source>
        <dbReference type="Google" id="ProtNLM"/>
    </source>
</evidence>
<evidence type="ECO:0000256" key="2">
    <source>
        <dbReference type="ARBA" id="ARBA00023002"/>
    </source>
</evidence>